<keyword evidence="5 6" id="KW-0378">Hydrolase</keyword>
<evidence type="ECO:0000313" key="12">
    <source>
        <dbReference type="Proteomes" id="UP000239720"/>
    </source>
</evidence>
<evidence type="ECO:0000259" key="8">
    <source>
        <dbReference type="Pfam" id="PF00557"/>
    </source>
</evidence>
<keyword evidence="11" id="KW-1185">Reference proteome</keyword>
<feature type="binding site" evidence="6">
    <location>
        <position position="101"/>
    </location>
    <ligand>
        <name>a divalent metal cation</name>
        <dbReference type="ChEBI" id="CHEBI:60240"/>
        <label>1</label>
    </ligand>
</feature>
<evidence type="ECO:0000256" key="4">
    <source>
        <dbReference type="ARBA" id="ARBA00022723"/>
    </source>
</evidence>
<evidence type="ECO:0000313" key="9">
    <source>
        <dbReference type="EMBL" id="AUG58902.1"/>
    </source>
</evidence>
<feature type="binding site" evidence="6">
    <location>
        <position position="239"/>
    </location>
    <ligand>
        <name>a divalent metal cation</name>
        <dbReference type="ChEBI" id="CHEBI:60240"/>
        <label>2</label>
        <note>catalytic</note>
    </ligand>
</feature>
<dbReference type="Gene3D" id="3.90.230.10">
    <property type="entry name" value="Creatinase/methionine aminopeptidase superfamily"/>
    <property type="match status" value="1"/>
</dbReference>
<proteinExistence type="inferred from homology"/>
<comment type="similarity">
    <text evidence="6">Belongs to the peptidase M24A family. Methionine aminopeptidase type 1 subfamily.</text>
</comment>
<evidence type="ECO:0000313" key="10">
    <source>
        <dbReference type="EMBL" id="PQQ66018.1"/>
    </source>
</evidence>
<accession>A0A2K9E599</accession>
<dbReference type="Proteomes" id="UP000239720">
    <property type="component" value="Unassembled WGS sequence"/>
</dbReference>
<dbReference type="Proteomes" id="UP000233534">
    <property type="component" value="Chromosome"/>
</dbReference>
<gene>
    <name evidence="6 9" type="primary">map</name>
    <name evidence="10" type="ORF">B9R14_04040</name>
    <name evidence="9" type="ORF">HVS_15285</name>
</gene>
<name>A0A2K9E599_9FIRM</name>
<dbReference type="GO" id="GO:0006508">
    <property type="term" value="P:proteolysis"/>
    <property type="evidence" value="ECO:0007669"/>
    <property type="project" value="UniProtKB-KW"/>
</dbReference>
<dbReference type="Pfam" id="PF00557">
    <property type="entry name" value="Peptidase_M24"/>
    <property type="match status" value="1"/>
</dbReference>
<feature type="binding site" evidence="6">
    <location>
        <position position="208"/>
    </location>
    <ligand>
        <name>a divalent metal cation</name>
        <dbReference type="ChEBI" id="CHEBI:60240"/>
        <label>2</label>
        <note>catalytic</note>
    </ligand>
</feature>
<feature type="binding site" evidence="6">
    <location>
        <position position="84"/>
    </location>
    <ligand>
        <name>substrate</name>
    </ligand>
</feature>
<dbReference type="PRINTS" id="PR00599">
    <property type="entry name" value="MAPEPTIDASE"/>
</dbReference>
<dbReference type="EC" id="3.4.11.18" evidence="6 7"/>
<feature type="binding site" evidence="6">
    <location>
        <position position="175"/>
    </location>
    <ligand>
        <name>a divalent metal cation</name>
        <dbReference type="ChEBI" id="CHEBI:60240"/>
        <label>2</label>
        <note>catalytic</note>
    </ligand>
</feature>
<dbReference type="InterPro" id="IPR036005">
    <property type="entry name" value="Creatinase/aminopeptidase-like"/>
</dbReference>
<evidence type="ECO:0000256" key="1">
    <source>
        <dbReference type="ARBA" id="ARBA00002521"/>
    </source>
</evidence>
<dbReference type="KEGG" id="hsc:HVS_15285"/>
<dbReference type="EMBL" id="CP025197">
    <property type="protein sequence ID" value="AUG58902.1"/>
    <property type="molecule type" value="Genomic_DNA"/>
</dbReference>
<dbReference type="AlphaFoldDB" id="A0A2K9E599"/>
<comment type="subunit">
    <text evidence="6">Monomer.</text>
</comment>
<dbReference type="GO" id="GO:0004239">
    <property type="term" value="F:initiator methionyl aminopeptidase activity"/>
    <property type="evidence" value="ECO:0007669"/>
    <property type="project" value="UniProtKB-UniRule"/>
</dbReference>
<dbReference type="PANTHER" id="PTHR43330:SF27">
    <property type="entry name" value="METHIONINE AMINOPEPTIDASE"/>
    <property type="match status" value="1"/>
</dbReference>
<sequence length="256" mass="27886">MISIKTKSEIDLMRTAGEIVALVLKKIEENISPGVTTIELDRIAEESIRSKGAIPSFKGYKAAYANIDDFPGSICASINDEVVHGIPGLRELKDGDIISVDVGAYINGFHGDAARTFPVGNISSESRRLIEVTKKSFFEGLKKAVVGNRIIDISGAIEDCVVEAGYSVVREFVGHGIGREMHEEPQVPNYRCRFQRARLVEGMTLAIEPMVNEGGHEVKVLDNGWTVVTADGKLSAHYENTVAITEKGPLILTMLD</sequence>
<evidence type="ECO:0000256" key="3">
    <source>
        <dbReference type="ARBA" id="ARBA00022670"/>
    </source>
</evidence>
<reference evidence="9 11" key="1">
    <citation type="submission" date="2017-12" db="EMBL/GenBank/DDBJ databases">
        <title>Complete genome sequence of Herbivorax saccincola GGR1, a novel Cellulosome-producing hydrolytic bacterium in a thermophilic biogas plant, established by Illumina and Nanopore MinION sequencing.</title>
        <authorList>
            <person name="Pechtl A."/>
            <person name="Ruckert C."/>
            <person name="Koeck D.E."/>
            <person name="Maus I."/>
            <person name="Winkler A."/>
            <person name="Kalinowski J."/>
            <person name="Puhler A."/>
            <person name="Schwarz W.W."/>
            <person name="Zverlov V.V."/>
            <person name="Schluter A."/>
            <person name="Liebl W."/>
        </authorList>
    </citation>
    <scope>NUCLEOTIDE SEQUENCE [LARGE SCALE GENOMIC DNA]</scope>
    <source>
        <strain evidence="9">GGR1</strain>
        <strain evidence="11">SR1</strain>
    </source>
</reference>
<dbReference type="GO" id="GO:0005829">
    <property type="term" value="C:cytosol"/>
    <property type="evidence" value="ECO:0007669"/>
    <property type="project" value="TreeGrafter"/>
</dbReference>
<dbReference type="InterPro" id="IPR000994">
    <property type="entry name" value="Pept_M24"/>
</dbReference>
<feature type="binding site" evidence="6">
    <location>
        <position position="182"/>
    </location>
    <ligand>
        <name>substrate</name>
    </ligand>
</feature>
<evidence type="ECO:0000256" key="6">
    <source>
        <dbReference type="HAMAP-Rule" id="MF_01974"/>
    </source>
</evidence>
<keyword evidence="2 6" id="KW-0031">Aminopeptidase</keyword>
<dbReference type="GO" id="GO:0070006">
    <property type="term" value="F:metalloaminopeptidase activity"/>
    <property type="evidence" value="ECO:0007669"/>
    <property type="project" value="UniProtKB-UniRule"/>
</dbReference>
<feature type="binding site" evidence="6">
    <location>
        <position position="112"/>
    </location>
    <ligand>
        <name>a divalent metal cation</name>
        <dbReference type="ChEBI" id="CHEBI:60240"/>
        <label>1</label>
    </ligand>
</feature>
<dbReference type="CDD" id="cd01086">
    <property type="entry name" value="MetAP1"/>
    <property type="match status" value="1"/>
</dbReference>
<feature type="binding site" evidence="6">
    <location>
        <position position="239"/>
    </location>
    <ligand>
        <name>a divalent metal cation</name>
        <dbReference type="ChEBI" id="CHEBI:60240"/>
        <label>1</label>
    </ligand>
</feature>
<dbReference type="SUPFAM" id="SSF55920">
    <property type="entry name" value="Creatinase/aminopeptidase"/>
    <property type="match status" value="1"/>
</dbReference>
<dbReference type="RefSeq" id="WP_101303595.1">
    <property type="nucleotide sequence ID" value="NZ_CP025197.1"/>
</dbReference>
<dbReference type="NCBIfam" id="TIGR00500">
    <property type="entry name" value="met_pdase_I"/>
    <property type="match status" value="1"/>
</dbReference>
<evidence type="ECO:0000256" key="2">
    <source>
        <dbReference type="ARBA" id="ARBA00022438"/>
    </source>
</evidence>
<evidence type="ECO:0000256" key="7">
    <source>
        <dbReference type="RuleBase" id="RU003653"/>
    </source>
</evidence>
<organism evidence="9 11">
    <name type="scientific">Acetivibrio saccincola</name>
    <dbReference type="NCBI Taxonomy" id="1677857"/>
    <lineage>
        <taxon>Bacteria</taxon>
        <taxon>Bacillati</taxon>
        <taxon>Bacillota</taxon>
        <taxon>Clostridia</taxon>
        <taxon>Eubacteriales</taxon>
        <taxon>Oscillospiraceae</taxon>
        <taxon>Acetivibrio</taxon>
    </lineage>
</organism>
<dbReference type="OrthoDB" id="9802055at2"/>
<evidence type="ECO:0000313" key="11">
    <source>
        <dbReference type="Proteomes" id="UP000233534"/>
    </source>
</evidence>
<feature type="binding site" evidence="6">
    <location>
        <position position="112"/>
    </location>
    <ligand>
        <name>a divalent metal cation</name>
        <dbReference type="ChEBI" id="CHEBI:60240"/>
        <label>2</label>
        <note>catalytic</note>
    </ligand>
</feature>
<keyword evidence="3 6" id="KW-0645">Protease</keyword>
<reference evidence="10 12" key="2">
    <citation type="journal article" date="2018" name="Syst. Appl. Microbiol.">
        <title>Characterization and high-quality draft genome sequence of Herbivorax saccincola A7, an anaerobic, alkaliphilic, thermophilic, cellulolytic, and xylanolytic bacterium.</title>
        <authorList>
            <person name="Aikawa S."/>
            <person name="Baramee S."/>
            <person name="Sermsathanaswadi J."/>
            <person name="Thianheng P."/>
            <person name="Tachaapaikoon C."/>
            <person name="Shikata A."/>
            <person name="Waeonukul R."/>
            <person name="Pason P."/>
            <person name="Ratanakhanokchai K."/>
            <person name="Kosugi A."/>
        </authorList>
    </citation>
    <scope>NUCLEOTIDE SEQUENCE [LARGE SCALE GENOMIC DNA]</scope>
    <source>
        <strain evidence="10 12">A7</strain>
    </source>
</reference>
<dbReference type="HAMAP" id="MF_01974">
    <property type="entry name" value="MetAP_1"/>
    <property type="match status" value="1"/>
</dbReference>
<dbReference type="EMBL" id="NEMB01000003">
    <property type="protein sequence ID" value="PQQ66018.1"/>
    <property type="molecule type" value="Genomic_DNA"/>
</dbReference>
<evidence type="ECO:0000256" key="5">
    <source>
        <dbReference type="ARBA" id="ARBA00022801"/>
    </source>
</evidence>
<comment type="cofactor">
    <cofactor evidence="6">
        <name>Co(2+)</name>
        <dbReference type="ChEBI" id="CHEBI:48828"/>
    </cofactor>
    <cofactor evidence="6">
        <name>Zn(2+)</name>
        <dbReference type="ChEBI" id="CHEBI:29105"/>
    </cofactor>
    <cofactor evidence="6">
        <name>Mn(2+)</name>
        <dbReference type="ChEBI" id="CHEBI:29035"/>
    </cofactor>
    <cofactor evidence="6">
        <name>Fe(2+)</name>
        <dbReference type="ChEBI" id="CHEBI:29033"/>
    </cofactor>
    <text evidence="6">Binds 2 divalent metal cations per subunit. Has a high-affinity and a low affinity metal-binding site. The true nature of the physiological cofactor is under debate. The enzyme is active with cobalt, zinc, manganese or divalent iron ions. Most likely, methionine aminopeptidases function as mononuclear Fe(2+)-metalloproteases under physiological conditions, and the catalytically relevant metal-binding site has been assigned to the histidine-containing high-affinity site.</text>
</comment>
<comment type="function">
    <text evidence="1 6">Removes the N-terminal methionine from nascent proteins. The N-terminal methionine is often cleaved when the second residue in the primary sequence is small and uncharged (Met-Ala-, Cys, Gly, Pro, Ser, Thr, or Val). Requires deformylation of the N(alpha)-formylated initiator methionine before it can be hydrolyzed.</text>
</comment>
<dbReference type="PANTHER" id="PTHR43330">
    <property type="entry name" value="METHIONINE AMINOPEPTIDASE"/>
    <property type="match status" value="1"/>
</dbReference>
<dbReference type="InterPro" id="IPR001714">
    <property type="entry name" value="Pept_M24_MAP"/>
</dbReference>
<dbReference type="GO" id="GO:0046872">
    <property type="term" value="F:metal ion binding"/>
    <property type="evidence" value="ECO:0007669"/>
    <property type="project" value="UniProtKB-UniRule"/>
</dbReference>
<dbReference type="InterPro" id="IPR002467">
    <property type="entry name" value="Pept_M24A_MAP1"/>
</dbReference>
<comment type="catalytic activity">
    <reaction evidence="6 7">
        <text>Release of N-terminal amino acids, preferentially methionine, from peptides and arylamides.</text>
        <dbReference type="EC" id="3.4.11.18"/>
    </reaction>
</comment>
<feature type="domain" description="Peptidase M24" evidence="8">
    <location>
        <begin position="12"/>
        <end position="246"/>
    </location>
</feature>
<protein>
    <recommendedName>
        <fullName evidence="6 7">Methionine aminopeptidase</fullName>
        <shortName evidence="6">MAP</shortName>
        <shortName evidence="6">MetAP</shortName>
        <ecNumber evidence="6 7">3.4.11.18</ecNumber>
    </recommendedName>
    <alternativeName>
        <fullName evidence="6">Peptidase M</fullName>
    </alternativeName>
</protein>
<keyword evidence="4 6" id="KW-0479">Metal-binding</keyword>
<dbReference type="PROSITE" id="PS00680">
    <property type="entry name" value="MAP_1"/>
    <property type="match status" value="1"/>
</dbReference>